<evidence type="ECO:0000313" key="2">
    <source>
        <dbReference type="Proteomes" id="UP001500908"/>
    </source>
</evidence>
<protein>
    <recommendedName>
        <fullName evidence="3">Nucleotidyltransferase domain-containing protein</fullName>
    </recommendedName>
</protein>
<dbReference type="Proteomes" id="UP001500908">
    <property type="component" value="Unassembled WGS sequence"/>
</dbReference>
<evidence type="ECO:0000313" key="1">
    <source>
        <dbReference type="EMBL" id="GAA3766487.1"/>
    </source>
</evidence>
<keyword evidence="2" id="KW-1185">Reference proteome</keyword>
<dbReference type="RefSeq" id="WP_344977430.1">
    <property type="nucleotide sequence ID" value="NZ_BAABDD010000053.1"/>
</dbReference>
<organism evidence="1 2">
    <name type="scientific">Salinactinospora qingdaonensis</name>
    <dbReference type="NCBI Taxonomy" id="702744"/>
    <lineage>
        <taxon>Bacteria</taxon>
        <taxon>Bacillati</taxon>
        <taxon>Actinomycetota</taxon>
        <taxon>Actinomycetes</taxon>
        <taxon>Streptosporangiales</taxon>
        <taxon>Nocardiopsidaceae</taxon>
        <taxon>Salinactinospora</taxon>
    </lineage>
</organism>
<name>A0ABP7GQ16_9ACTN</name>
<dbReference type="EMBL" id="BAABDD010000053">
    <property type="protein sequence ID" value="GAA3766487.1"/>
    <property type="molecule type" value="Genomic_DNA"/>
</dbReference>
<reference evidence="2" key="1">
    <citation type="journal article" date="2019" name="Int. J. Syst. Evol. Microbiol.">
        <title>The Global Catalogue of Microorganisms (GCM) 10K type strain sequencing project: providing services to taxonomists for standard genome sequencing and annotation.</title>
        <authorList>
            <consortium name="The Broad Institute Genomics Platform"/>
            <consortium name="The Broad Institute Genome Sequencing Center for Infectious Disease"/>
            <person name="Wu L."/>
            <person name="Ma J."/>
        </authorList>
    </citation>
    <scope>NUCLEOTIDE SEQUENCE [LARGE SCALE GENOMIC DNA]</scope>
    <source>
        <strain evidence="2">JCM 17137</strain>
    </source>
</reference>
<proteinExistence type="predicted"/>
<accession>A0ABP7GQ16</accession>
<gene>
    <name evidence="1" type="ORF">GCM10022402_49580</name>
</gene>
<sequence length="199" mass="23003">MDVHSEVDVDAIVRSGWADPAVFGAEEWARACAFWQQRRHYDDWLLRVRSRAADLVYEWTGRQARDVGSFGTRLNLESSDLDLGIGFPVAEREHLIAALKPHTEFKGERQTRFDTSRLVFSFELDGVEIDVSALTDEDFAVACRMLDQIEAGMNTDERIAHTWVKHLLREAGRKEDYAAWKLVVYARYCPEFNWVPIHE</sequence>
<comment type="caution">
    <text evidence="1">The sequence shown here is derived from an EMBL/GenBank/DDBJ whole genome shotgun (WGS) entry which is preliminary data.</text>
</comment>
<evidence type="ECO:0008006" key="3">
    <source>
        <dbReference type="Google" id="ProtNLM"/>
    </source>
</evidence>